<feature type="domain" description="C2H2-type" evidence="10">
    <location>
        <begin position="279"/>
        <end position="306"/>
    </location>
</feature>
<keyword evidence="12" id="KW-1185">Reference proteome</keyword>
<organism evidence="11 12">
    <name type="scientific">Ridgeia piscesae</name>
    <name type="common">Tubeworm</name>
    <dbReference type="NCBI Taxonomy" id="27915"/>
    <lineage>
        <taxon>Eukaryota</taxon>
        <taxon>Metazoa</taxon>
        <taxon>Spiralia</taxon>
        <taxon>Lophotrochozoa</taxon>
        <taxon>Annelida</taxon>
        <taxon>Polychaeta</taxon>
        <taxon>Sedentaria</taxon>
        <taxon>Canalipalpata</taxon>
        <taxon>Sabellida</taxon>
        <taxon>Siboglinidae</taxon>
        <taxon>Ridgeia</taxon>
    </lineage>
</organism>
<keyword evidence="6" id="KW-0539">Nucleus</keyword>
<evidence type="ECO:0000313" key="11">
    <source>
        <dbReference type="EMBL" id="KAK2190976.1"/>
    </source>
</evidence>
<sequence length="355" mass="39997">MTAVVVKWQDWESILFGGFHILLEDKILCDTVLMGCDGQSQAAHSFVLAVASPVLKQQLVTRPHTNKYNVCLSGISGHVWKLILQFIYNGKIDLCNKLEADCVIKAAIELDILQLRLVAEQYLMSQQSEQLSERPMDMTHAETLTAKEECDAAVASFSSDISGTDLLASGDNCTTFADIHMQVDEDSVVIENIVTSSCIKCPNSAEIGTEAVVAMAMKKTNVKEETIQLQQVTEDVSNKEITSEPAMDRTSERPATKFRRRNYNLVPREMPVPPAEDKYKCGVCPQYFPKKSLLAQHVSLHMDSNGRWPCKDCDKNYRRRHELIIHRRTHTGDRPYKLVFSYSDCSNALFAFIRI</sequence>
<dbReference type="GO" id="GO:0008270">
    <property type="term" value="F:zinc ion binding"/>
    <property type="evidence" value="ECO:0007669"/>
    <property type="project" value="UniProtKB-KW"/>
</dbReference>
<dbReference type="Gene3D" id="3.30.160.60">
    <property type="entry name" value="Classic Zinc Finger"/>
    <property type="match status" value="1"/>
</dbReference>
<comment type="subcellular location">
    <subcellularLocation>
        <location evidence="1">Nucleus</location>
    </subcellularLocation>
</comment>
<feature type="domain" description="C2H2-type" evidence="10">
    <location>
        <begin position="308"/>
        <end position="335"/>
    </location>
</feature>
<dbReference type="EMBL" id="JAODUO010000064">
    <property type="protein sequence ID" value="KAK2190976.1"/>
    <property type="molecule type" value="Genomic_DNA"/>
</dbReference>
<gene>
    <name evidence="11" type="ORF">NP493_64g06085</name>
</gene>
<dbReference type="GO" id="GO:0000981">
    <property type="term" value="F:DNA-binding transcription factor activity, RNA polymerase II-specific"/>
    <property type="evidence" value="ECO:0007669"/>
    <property type="project" value="TreeGrafter"/>
</dbReference>
<evidence type="ECO:0000313" key="12">
    <source>
        <dbReference type="Proteomes" id="UP001209878"/>
    </source>
</evidence>
<dbReference type="SUPFAM" id="SSF54695">
    <property type="entry name" value="POZ domain"/>
    <property type="match status" value="1"/>
</dbReference>
<dbReference type="PANTHER" id="PTHR24394">
    <property type="entry name" value="ZINC FINGER PROTEIN"/>
    <property type="match status" value="1"/>
</dbReference>
<dbReference type="SUPFAM" id="SSF57667">
    <property type="entry name" value="beta-beta-alpha zinc fingers"/>
    <property type="match status" value="2"/>
</dbReference>
<keyword evidence="5" id="KW-0862">Zinc</keyword>
<dbReference type="Gene3D" id="3.30.710.10">
    <property type="entry name" value="Potassium Channel Kv1.1, Chain A"/>
    <property type="match status" value="1"/>
</dbReference>
<keyword evidence="2" id="KW-0479">Metal-binding</keyword>
<dbReference type="InterPro" id="IPR013087">
    <property type="entry name" value="Znf_C2H2_type"/>
</dbReference>
<dbReference type="Pfam" id="PF00096">
    <property type="entry name" value="zf-C2H2"/>
    <property type="match status" value="2"/>
</dbReference>
<evidence type="ECO:0000256" key="2">
    <source>
        <dbReference type="ARBA" id="ARBA00022723"/>
    </source>
</evidence>
<dbReference type="PROSITE" id="PS00028">
    <property type="entry name" value="ZINC_FINGER_C2H2_1"/>
    <property type="match status" value="2"/>
</dbReference>
<evidence type="ECO:0000256" key="4">
    <source>
        <dbReference type="ARBA" id="ARBA00022771"/>
    </source>
</evidence>
<accession>A0AAD9UIV4</accession>
<dbReference type="InterPro" id="IPR000210">
    <property type="entry name" value="BTB/POZ_dom"/>
</dbReference>
<dbReference type="PANTHER" id="PTHR24394:SF29">
    <property type="entry name" value="MYONEURIN"/>
    <property type="match status" value="1"/>
</dbReference>
<dbReference type="Proteomes" id="UP001209878">
    <property type="component" value="Unassembled WGS sequence"/>
</dbReference>
<proteinExistence type="predicted"/>
<dbReference type="SMART" id="SM00355">
    <property type="entry name" value="ZnF_C2H2"/>
    <property type="match status" value="2"/>
</dbReference>
<evidence type="ECO:0000256" key="8">
    <source>
        <dbReference type="SAM" id="MobiDB-lite"/>
    </source>
</evidence>
<dbReference type="AlphaFoldDB" id="A0AAD9UIV4"/>
<evidence type="ECO:0000256" key="3">
    <source>
        <dbReference type="ARBA" id="ARBA00022737"/>
    </source>
</evidence>
<evidence type="ECO:0000256" key="7">
    <source>
        <dbReference type="PROSITE-ProRule" id="PRU00042"/>
    </source>
</evidence>
<feature type="compositionally biased region" description="Basic and acidic residues" evidence="8">
    <location>
        <begin position="236"/>
        <end position="254"/>
    </location>
</feature>
<dbReference type="GO" id="GO:0005634">
    <property type="term" value="C:nucleus"/>
    <property type="evidence" value="ECO:0007669"/>
    <property type="project" value="UniProtKB-SubCell"/>
</dbReference>
<dbReference type="InterPro" id="IPR036236">
    <property type="entry name" value="Znf_C2H2_sf"/>
</dbReference>
<protein>
    <submittedName>
        <fullName evidence="11">Uncharacterized protein</fullName>
    </submittedName>
</protein>
<reference evidence="11" key="1">
    <citation type="journal article" date="2023" name="Mol. Biol. Evol.">
        <title>Third-Generation Sequencing Reveals the Adaptive Role of the Epigenome in Three Deep-Sea Polychaetes.</title>
        <authorList>
            <person name="Perez M."/>
            <person name="Aroh O."/>
            <person name="Sun Y."/>
            <person name="Lan Y."/>
            <person name="Juniper S.K."/>
            <person name="Young C.R."/>
            <person name="Angers B."/>
            <person name="Qian P.Y."/>
        </authorList>
    </citation>
    <scope>NUCLEOTIDE SEQUENCE</scope>
    <source>
        <strain evidence="11">R07B-5</strain>
    </source>
</reference>
<evidence type="ECO:0000259" key="9">
    <source>
        <dbReference type="PROSITE" id="PS50097"/>
    </source>
</evidence>
<evidence type="ECO:0000256" key="5">
    <source>
        <dbReference type="ARBA" id="ARBA00022833"/>
    </source>
</evidence>
<dbReference type="PROSITE" id="PS50097">
    <property type="entry name" value="BTB"/>
    <property type="match status" value="1"/>
</dbReference>
<dbReference type="SMART" id="SM00225">
    <property type="entry name" value="BTB"/>
    <property type="match status" value="1"/>
</dbReference>
<evidence type="ECO:0000256" key="6">
    <source>
        <dbReference type="ARBA" id="ARBA00023242"/>
    </source>
</evidence>
<feature type="domain" description="BTB" evidence="9">
    <location>
        <begin position="29"/>
        <end position="96"/>
    </location>
</feature>
<comment type="caution">
    <text evidence="11">The sequence shown here is derived from an EMBL/GenBank/DDBJ whole genome shotgun (WGS) entry which is preliminary data.</text>
</comment>
<keyword evidence="4 7" id="KW-0863">Zinc-finger</keyword>
<evidence type="ECO:0000259" key="10">
    <source>
        <dbReference type="PROSITE" id="PS50157"/>
    </source>
</evidence>
<dbReference type="Pfam" id="PF00651">
    <property type="entry name" value="BTB"/>
    <property type="match status" value="1"/>
</dbReference>
<dbReference type="InterPro" id="IPR011333">
    <property type="entry name" value="SKP1/BTB/POZ_sf"/>
</dbReference>
<feature type="region of interest" description="Disordered" evidence="8">
    <location>
        <begin position="234"/>
        <end position="254"/>
    </location>
</feature>
<dbReference type="PROSITE" id="PS50157">
    <property type="entry name" value="ZINC_FINGER_C2H2_2"/>
    <property type="match status" value="2"/>
</dbReference>
<name>A0AAD9UIV4_RIDPI</name>
<dbReference type="CDD" id="cd18186">
    <property type="entry name" value="BTB_POZ_ZBTB_KLHL-like"/>
    <property type="match status" value="1"/>
</dbReference>
<evidence type="ECO:0000256" key="1">
    <source>
        <dbReference type="ARBA" id="ARBA00004123"/>
    </source>
</evidence>
<keyword evidence="3" id="KW-0677">Repeat</keyword>